<gene>
    <name evidence="2" type="ORF">SEMRO_63_G035700.1</name>
</gene>
<organism evidence="2 3">
    <name type="scientific">Seminavis robusta</name>
    <dbReference type="NCBI Taxonomy" id="568900"/>
    <lineage>
        <taxon>Eukaryota</taxon>
        <taxon>Sar</taxon>
        <taxon>Stramenopiles</taxon>
        <taxon>Ochrophyta</taxon>
        <taxon>Bacillariophyta</taxon>
        <taxon>Bacillariophyceae</taxon>
        <taxon>Bacillariophycidae</taxon>
        <taxon>Naviculales</taxon>
        <taxon>Naviculaceae</taxon>
        <taxon>Seminavis</taxon>
    </lineage>
</organism>
<proteinExistence type="predicted"/>
<accession>A0A9N8DAP6</accession>
<dbReference type="Gene3D" id="3.40.50.150">
    <property type="entry name" value="Vaccinia Virus protein VP39"/>
    <property type="match status" value="1"/>
</dbReference>
<evidence type="ECO:0000313" key="2">
    <source>
        <dbReference type="EMBL" id="CAB9499518.1"/>
    </source>
</evidence>
<dbReference type="OrthoDB" id="41363at2759"/>
<feature type="signal peptide" evidence="1">
    <location>
        <begin position="1"/>
        <end position="25"/>
    </location>
</feature>
<name>A0A9N8DAP6_9STRA</name>
<comment type="caution">
    <text evidence="2">The sequence shown here is derived from an EMBL/GenBank/DDBJ whole genome shotgun (WGS) entry which is preliminary data.</text>
</comment>
<dbReference type="EMBL" id="CAICTM010000062">
    <property type="protein sequence ID" value="CAB9499518.1"/>
    <property type="molecule type" value="Genomic_DNA"/>
</dbReference>
<reference evidence="2" key="1">
    <citation type="submission" date="2020-06" db="EMBL/GenBank/DDBJ databases">
        <authorList>
            <consortium name="Plant Systems Biology data submission"/>
        </authorList>
    </citation>
    <scope>NUCLEOTIDE SEQUENCE</scope>
    <source>
        <strain evidence="2">D6</strain>
    </source>
</reference>
<keyword evidence="1" id="KW-0732">Signal</keyword>
<dbReference type="Proteomes" id="UP001153069">
    <property type="component" value="Unassembled WGS sequence"/>
</dbReference>
<feature type="chain" id="PRO_5040318337" evidence="1">
    <location>
        <begin position="26"/>
        <end position="158"/>
    </location>
</feature>
<dbReference type="AlphaFoldDB" id="A0A9N8DAP6"/>
<sequence length="158" mass="18459">MFNPSQGWIKRCLAFILALNRHVNAFPAAPRNPLLVDQRFLLQKNPFTAANHYSRQYFTTVFSQSTTDDAIDIDDDDDDENARSQFGTRQYWDDLYLGRGDFPADEYSWYFGWEILQDYVQEYLPSDTGRILCPGIGNDSILVDLYRAKYHKLTAFDY</sequence>
<evidence type="ECO:0000256" key="1">
    <source>
        <dbReference type="SAM" id="SignalP"/>
    </source>
</evidence>
<dbReference type="InterPro" id="IPR029063">
    <property type="entry name" value="SAM-dependent_MTases_sf"/>
</dbReference>
<evidence type="ECO:0000313" key="3">
    <source>
        <dbReference type="Proteomes" id="UP001153069"/>
    </source>
</evidence>
<protein>
    <submittedName>
        <fullName evidence="2">Uncharacterized protein</fullName>
    </submittedName>
</protein>
<keyword evidence="3" id="KW-1185">Reference proteome</keyword>